<dbReference type="PROSITE" id="PS51257">
    <property type="entry name" value="PROKAR_LIPOPROTEIN"/>
    <property type="match status" value="1"/>
</dbReference>
<proteinExistence type="predicted"/>
<comment type="caution">
    <text evidence="2">The sequence shown here is derived from an EMBL/GenBank/DDBJ whole genome shotgun (WGS) entry which is preliminary data.</text>
</comment>
<evidence type="ECO:0000256" key="1">
    <source>
        <dbReference type="SAM" id="SignalP"/>
    </source>
</evidence>
<keyword evidence="3" id="KW-1185">Reference proteome</keyword>
<evidence type="ECO:0000313" key="3">
    <source>
        <dbReference type="Proteomes" id="UP000599009"/>
    </source>
</evidence>
<protein>
    <recommendedName>
        <fullName evidence="4">Lipoprotein</fullName>
    </recommendedName>
</protein>
<evidence type="ECO:0008006" key="4">
    <source>
        <dbReference type="Google" id="ProtNLM"/>
    </source>
</evidence>
<dbReference type="RefSeq" id="WP_132986864.1">
    <property type="nucleotide sequence ID" value="NZ_BMME01000001.1"/>
</dbReference>
<organism evidence="2 3">
    <name type="scientific">Luteimonas terricola</name>
    <dbReference type="NCBI Taxonomy" id="645597"/>
    <lineage>
        <taxon>Bacteria</taxon>
        <taxon>Pseudomonadati</taxon>
        <taxon>Pseudomonadota</taxon>
        <taxon>Gammaproteobacteria</taxon>
        <taxon>Lysobacterales</taxon>
        <taxon>Lysobacteraceae</taxon>
        <taxon>Luteimonas</taxon>
    </lineage>
</organism>
<evidence type="ECO:0000313" key="2">
    <source>
        <dbReference type="EMBL" id="GGK10268.1"/>
    </source>
</evidence>
<accession>A0ABQ2EGF3</accession>
<gene>
    <name evidence="2" type="ORF">GCM10011394_19690</name>
</gene>
<dbReference type="EMBL" id="BMME01000001">
    <property type="protein sequence ID" value="GGK10268.1"/>
    <property type="molecule type" value="Genomic_DNA"/>
</dbReference>
<keyword evidence="1" id="KW-0732">Signal</keyword>
<dbReference type="Proteomes" id="UP000599009">
    <property type="component" value="Unassembled WGS sequence"/>
</dbReference>
<name>A0ABQ2EGF3_9GAMM</name>
<reference evidence="3" key="1">
    <citation type="journal article" date="2019" name="Int. J. Syst. Evol. Microbiol.">
        <title>The Global Catalogue of Microorganisms (GCM) 10K type strain sequencing project: providing services to taxonomists for standard genome sequencing and annotation.</title>
        <authorList>
            <consortium name="The Broad Institute Genomics Platform"/>
            <consortium name="The Broad Institute Genome Sequencing Center for Infectious Disease"/>
            <person name="Wu L."/>
            <person name="Ma J."/>
        </authorList>
    </citation>
    <scope>NUCLEOTIDE SEQUENCE [LARGE SCALE GENOMIC DNA]</scope>
    <source>
        <strain evidence="3">CGMCC 1.8985</strain>
    </source>
</reference>
<feature type="signal peptide" evidence="1">
    <location>
        <begin position="1"/>
        <end position="27"/>
    </location>
</feature>
<feature type="chain" id="PRO_5046298019" description="Lipoprotein" evidence="1">
    <location>
        <begin position="28"/>
        <end position="85"/>
    </location>
</feature>
<sequence>MKTRTQAALIATSAVLLAACASGGGMASKAAPQPYQAPDHVVQDAEYVAIVERVARRRGVSVRWFNPPTKRVGADSDSDGGVEAQ</sequence>